<name>A0A833L194_UNCSA</name>
<dbReference type="Proteomes" id="UP000488506">
    <property type="component" value="Unassembled WGS sequence"/>
</dbReference>
<comment type="caution">
    <text evidence="1">The sequence shown here is derived from an EMBL/GenBank/DDBJ whole genome shotgun (WGS) entry which is preliminary data.</text>
</comment>
<dbReference type="EMBL" id="WPAF01000010">
    <property type="protein sequence ID" value="KAF0134240.1"/>
    <property type="molecule type" value="Genomic_DNA"/>
</dbReference>
<protein>
    <submittedName>
        <fullName evidence="1">Uncharacterized protein</fullName>
    </submittedName>
</protein>
<accession>A0A833L194</accession>
<reference evidence="1 2" key="1">
    <citation type="submission" date="2019-12" db="EMBL/GenBank/DDBJ databases">
        <authorList>
            <person name="Wolfe R."/>
            <person name="Danczak R."/>
            <person name="Wilkins M."/>
        </authorList>
    </citation>
    <scope>NUCLEOTIDE SEQUENCE [LARGE SCALE GENOMIC DNA]</scope>
    <source>
        <strain evidence="1">X2_MaxBin.013</strain>
    </source>
</reference>
<organism evidence="1 2">
    <name type="scientific">Candidatus Saganbacteria bacterium</name>
    <dbReference type="NCBI Taxonomy" id="2575572"/>
    <lineage>
        <taxon>Bacteria</taxon>
        <taxon>Bacillati</taxon>
        <taxon>Saganbacteria</taxon>
    </lineage>
</organism>
<dbReference type="AlphaFoldDB" id="A0A833L194"/>
<sequence length="61" mass="6997">MVVSSGATCLPAGRFACIWRMFWGWPKEAKAELRGHLKALDFFVAFLIKQKSKEKKVLKNK</sequence>
<evidence type="ECO:0000313" key="1">
    <source>
        <dbReference type="EMBL" id="KAF0134240.1"/>
    </source>
</evidence>
<evidence type="ECO:0000313" key="2">
    <source>
        <dbReference type="Proteomes" id="UP000488506"/>
    </source>
</evidence>
<proteinExistence type="predicted"/>
<gene>
    <name evidence="1" type="ORF">FD145_752</name>
</gene>